<comment type="caution">
    <text evidence="1">The sequence shown here is derived from an EMBL/GenBank/DDBJ whole genome shotgun (WGS) entry which is preliminary data.</text>
</comment>
<accession>A0A0F8Z0X9</accession>
<dbReference type="AlphaFoldDB" id="A0A0F8Z0X9"/>
<protein>
    <submittedName>
        <fullName evidence="1">Uncharacterized protein</fullName>
    </submittedName>
</protein>
<gene>
    <name evidence="1" type="ORF">LCGC14_3090930</name>
</gene>
<name>A0A0F8Z0X9_9ZZZZ</name>
<sequence length="67" mass="7679">MAHPTDKHPQIENFLEATFGRTTAITTDTCVSCKESANEFKDEISKKEYRISGLCQNCQDEVFDIEY</sequence>
<evidence type="ECO:0000313" key="1">
    <source>
        <dbReference type="EMBL" id="KKK53821.1"/>
    </source>
</evidence>
<reference evidence="1" key="1">
    <citation type="journal article" date="2015" name="Nature">
        <title>Complex archaea that bridge the gap between prokaryotes and eukaryotes.</title>
        <authorList>
            <person name="Spang A."/>
            <person name="Saw J.H."/>
            <person name="Jorgensen S.L."/>
            <person name="Zaremba-Niedzwiedzka K."/>
            <person name="Martijn J."/>
            <person name="Lind A.E."/>
            <person name="van Eijk R."/>
            <person name="Schleper C."/>
            <person name="Guy L."/>
            <person name="Ettema T.J."/>
        </authorList>
    </citation>
    <scope>NUCLEOTIDE SEQUENCE</scope>
</reference>
<organism evidence="1">
    <name type="scientific">marine sediment metagenome</name>
    <dbReference type="NCBI Taxonomy" id="412755"/>
    <lineage>
        <taxon>unclassified sequences</taxon>
        <taxon>metagenomes</taxon>
        <taxon>ecological metagenomes</taxon>
    </lineage>
</organism>
<proteinExistence type="predicted"/>
<dbReference type="EMBL" id="LAZR01066314">
    <property type="protein sequence ID" value="KKK53821.1"/>
    <property type="molecule type" value="Genomic_DNA"/>
</dbReference>